<dbReference type="InterPro" id="IPR036544">
    <property type="entry name" value="QCR7_sf"/>
</dbReference>
<keyword evidence="5" id="KW-0999">Mitochondrion inner membrane</keyword>
<evidence type="ECO:0000256" key="9">
    <source>
        <dbReference type="ARBA" id="ARBA00031684"/>
    </source>
</evidence>
<dbReference type="PANTHER" id="PTHR12022">
    <property type="entry name" value="UBIQUINOL-CYTOCHROME C REDUCTASE COMPLEX 14 KD PROTEIN"/>
    <property type="match status" value="1"/>
</dbReference>
<keyword evidence="6" id="KW-0249">Electron transport</keyword>
<comment type="subcellular location">
    <subcellularLocation>
        <location evidence="1">Mitochondrion inner membrane</location>
        <topology evidence="1">Peripheral membrane protein</topology>
        <orientation evidence="1">Matrix side</orientation>
    </subcellularLocation>
</comment>
<keyword evidence="3" id="KW-0813">Transport</keyword>
<protein>
    <recommendedName>
        <fullName evidence="9">Complex III subunit 7</fullName>
    </recommendedName>
</protein>
<keyword evidence="8" id="KW-0472">Membrane</keyword>
<dbReference type="PANTHER" id="PTHR12022:SF0">
    <property type="entry name" value="CYTOCHROME B-C1 COMPLEX SUBUNIT 7"/>
    <property type="match status" value="1"/>
</dbReference>
<dbReference type="Gene3D" id="1.10.1090.10">
    <property type="entry name" value="Cytochrome b-c1 complex subunit 7"/>
    <property type="match status" value="1"/>
</dbReference>
<evidence type="ECO:0000256" key="8">
    <source>
        <dbReference type="ARBA" id="ARBA00023136"/>
    </source>
</evidence>
<evidence type="ECO:0000256" key="7">
    <source>
        <dbReference type="ARBA" id="ARBA00023128"/>
    </source>
</evidence>
<dbReference type="GO" id="GO:0045275">
    <property type="term" value="C:respiratory chain complex III"/>
    <property type="evidence" value="ECO:0007669"/>
    <property type="project" value="InterPro"/>
</dbReference>
<keyword evidence="7" id="KW-0496">Mitochondrion</keyword>
<dbReference type="GO" id="GO:0006122">
    <property type="term" value="P:mitochondrial electron transport, ubiquinol to cytochrome c"/>
    <property type="evidence" value="ECO:0007669"/>
    <property type="project" value="InterPro"/>
</dbReference>
<evidence type="ECO:0000313" key="10">
    <source>
        <dbReference type="EMBL" id="KAF7777501.1"/>
    </source>
</evidence>
<dbReference type="InterPro" id="IPR003197">
    <property type="entry name" value="QCR7"/>
</dbReference>
<evidence type="ECO:0000256" key="4">
    <source>
        <dbReference type="ARBA" id="ARBA00022660"/>
    </source>
</evidence>
<evidence type="ECO:0000256" key="5">
    <source>
        <dbReference type="ARBA" id="ARBA00022792"/>
    </source>
</evidence>
<sequence length="131" mass="15019">MFGPMGVSLAPYIRSSKTLMNWVKPLANWYANVAGYRKYGFKYDDLLVEENDTVQRALGRLTPRQGYDRAYRLKRASHASVLHAPLDKSEWTPASEDVREAEVGFGYRSEKLSHLALYLWLLTVASQFKCI</sequence>
<dbReference type="Pfam" id="PF02271">
    <property type="entry name" value="UCR_14kD"/>
    <property type="match status" value="1"/>
</dbReference>
<dbReference type="SUPFAM" id="SSF81524">
    <property type="entry name" value="14 kDa protein of cytochrome bc1 complex (Ubiquinol-cytochrome c reductase)"/>
    <property type="match status" value="1"/>
</dbReference>
<dbReference type="Proteomes" id="UP000629468">
    <property type="component" value="Unassembled WGS sequence"/>
</dbReference>
<proteinExistence type="inferred from homology"/>
<gene>
    <name evidence="10" type="ORF">Agabi119p4_3573</name>
</gene>
<organism evidence="10 11">
    <name type="scientific">Agaricus bisporus var. burnettii</name>
    <dbReference type="NCBI Taxonomy" id="192524"/>
    <lineage>
        <taxon>Eukaryota</taxon>
        <taxon>Fungi</taxon>
        <taxon>Dikarya</taxon>
        <taxon>Basidiomycota</taxon>
        <taxon>Agaricomycotina</taxon>
        <taxon>Agaricomycetes</taxon>
        <taxon>Agaricomycetidae</taxon>
        <taxon>Agaricales</taxon>
        <taxon>Agaricineae</taxon>
        <taxon>Agaricaceae</taxon>
        <taxon>Agaricus</taxon>
    </lineage>
</organism>
<evidence type="ECO:0000256" key="6">
    <source>
        <dbReference type="ARBA" id="ARBA00022982"/>
    </source>
</evidence>
<comment type="caution">
    <text evidence="10">The sequence shown here is derived from an EMBL/GenBank/DDBJ whole genome shotgun (WGS) entry which is preliminary data.</text>
</comment>
<comment type="similarity">
    <text evidence="2">Belongs to the UQCRB/QCR7 family.</text>
</comment>
<dbReference type="EMBL" id="JABXXO010000005">
    <property type="protein sequence ID" value="KAF7777501.1"/>
    <property type="molecule type" value="Genomic_DNA"/>
</dbReference>
<dbReference type="AlphaFoldDB" id="A0A8H7KHT1"/>
<evidence type="ECO:0000256" key="3">
    <source>
        <dbReference type="ARBA" id="ARBA00022448"/>
    </source>
</evidence>
<evidence type="ECO:0000256" key="1">
    <source>
        <dbReference type="ARBA" id="ARBA00004443"/>
    </source>
</evidence>
<evidence type="ECO:0000256" key="2">
    <source>
        <dbReference type="ARBA" id="ARBA00008554"/>
    </source>
</evidence>
<accession>A0A8H7KHT1</accession>
<dbReference type="GO" id="GO:0005743">
    <property type="term" value="C:mitochondrial inner membrane"/>
    <property type="evidence" value="ECO:0007669"/>
    <property type="project" value="UniProtKB-SubCell"/>
</dbReference>
<evidence type="ECO:0000313" key="11">
    <source>
        <dbReference type="Proteomes" id="UP000629468"/>
    </source>
</evidence>
<name>A0A8H7KHT1_AGABI</name>
<reference evidence="10 11" key="1">
    <citation type="journal article" name="Sci. Rep.">
        <title>Telomere-to-telomere assembled and centromere annotated genomes of the two main subspecies of the button mushroom Agaricus bisporus reveal especially polymorphic chromosome ends.</title>
        <authorList>
            <person name="Sonnenberg A.S.M."/>
            <person name="Sedaghat-Telgerd N."/>
            <person name="Lavrijssen B."/>
            <person name="Ohm R.A."/>
            <person name="Hendrickx P.M."/>
            <person name="Scholtmeijer K."/>
            <person name="Baars J.J.P."/>
            <person name="van Peer A."/>
        </authorList>
    </citation>
    <scope>NUCLEOTIDE SEQUENCE [LARGE SCALE GENOMIC DNA]</scope>
    <source>
        <strain evidence="10 11">H119_p4</strain>
    </source>
</reference>
<keyword evidence="4" id="KW-0679">Respiratory chain</keyword>